<dbReference type="RefSeq" id="WP_068681357.1">
    <property type="nucleotide sequence ID" value="NZ_LYPA01000044.1"/>
</dbReference>
<evidence type="ECO:0000313" key="1">
    <source>
        <dbReference type="EMBL" id="OBR66717.1"/>
    </source>
</evidence>
<dbReference type="AlphaFoldDB" id="A0A1A5YM76"/>
<gene>
    <name evidence="1" type="ORF">A7K91_00085</name>
</gene>
<accession>A0A1A5YM76</accession>
<proteinExistence type="predicted"/>
<dbReference type="EMBL" id="LYPA01000044">
    <property type="protein sequence ID" value="OBR66717.1"/>
    <property type="molecule type" value="Genomic_DNA"/>
</dbReference>
<evidence type="ECO:0000313" key="2">
    <source>
        <dbReference type="Proteomes" id="UP000092024"/>
    </source>
</evidence>
<dbReference type="OrthoDB" id="2663794at2"/>
<name>A0A1A5YM76_9BACL</name>
<organism evidence="1 2">
    <name type="scientific">Paenibacillus oryzae</name>
    <dbReference type="NCBI Taxonomy" id="1844972"/>
    <lineage>
        <taxon>Bacteria</taxon>
        <taxon>Bacillati</taxon>
        <taxon>Bacillota</taxon>
        <taxon>Bacilli</taxon>
        <taxon>Bacillales</taxon>
        <taxon>Paenibacillaceae</taxon>
        <taxon>Paenibacillus</taxon>
    </lineage>
</organism>
<comment type="caution">
    <text evidence="1">The sequence shown here is derived from an EMBL/GenBank/DDBJ whole genome shotgun (WGS) entry which is preliminary data.</text>
</comment>
<dbReference type="Proteomes" id="UP000092024">
    <property type="component" value="Unassembled WGS sequence"/>
</dbReference>
<reference evidence="1 2" key="1">
    <citation type="submission" date="2016-05" db="EMBL/GenBank/DDBJ databases">
        <title>Paenibacillus oryzae. sp. nov., isolated from the rice root.</title>
        <authorList>
            <person name="Zhang J."/>
            <person name="Zhang X."/>
        </authorList>
    </citation>
    <scope>NUCLEOTIDE SEQUENCE [LARGE SCALE GENOMIC DNA]</scope>
    <source>
        <strain evidence="1 2">1DrF-4</strain>
    </source>
</reference>
<protein>
    <submittedName>
        <fullName evidence="1">Uncharacterized protein</fullName>
    </submittedName>
</protein>
<keyword evidence="2" id="KW-1185">Reference proteome</keyword>
<sequence length="71" mass="7991">MAMSRSIWLAMKDDIAAGELVSTARLHCKLALEHGRATTSLERRRAIIKEIEGLRAARNALLERFAERESV</sequence>